<dbReference type="eggNOG" id="ENOG50306QW">
    <property type="taxonomic scope" value="Bacteria"/>
</dbReference>
<evidence type="ECO:0000313" key="3">
    <source>
        <dbReference type="Proteomes" id="UP000013785"/>
    </source>
</evidence>
<reference evidence="2 3" key="1">
    <citation type="submission" date="2013-02" db="EMBL/GenBank/DDBJ databases">
        <title>The Genome Sequence of Enterococcus phoeniculicola BAA-412.</title>
        <authorList>
            <consortium name="The Broad Institute Genome Sequencing Platform"/>
            <consortium name="The Broad Institute Genome Sequencing Center for Infectious Disease"/>
            <person name="Earl A.M."/>
            <person name="Gilmore M.S."/>
            <person name="Lebreton F."/>
            <person name="Walker B."/>
            <person name="Young S.K."/>
            <person name="Zeng Q."/>
            <person name="Gargeya S."/>
            <person name="Fitzgerald M."/>
            <person name="Haas B."/>
            <person name="Abouelleil A."/>
            <person name="Alvarado L."/>
            <person name="Arachchi H.M."/>
            <person name="Berlin A.M."/>
            <person name="Chapman S.B."/>
            <person name="Dewar J."/>
            <person name="Goldberg J."/>
            <person name="Griggs A."/>
            <person name="Gujja S."/>
            <person name="Hansen M."/>
            <person name="Howarth C."/>
            <person name="Imamovic A."/>
            <person name="Larimer J."/>
            <person name="McCowan C."/>
            <person name="Murphy C."/>
            <person name="Neiman D."/>
            <person name="Pearson M."/>
            <person name="Priest M."/>
            <person name="Roberts A."/>
            <person name="Saif S."/>
            <person name="Shea T."/>
            <person name="Sisk P."/>
            <person name="Sykes S."/>
            <person name="Wortman J."/>
            <person name="Nusbaum C."/>
            <person name="Birren B."/>
        </authorList>
    </citation>
    <scope>NUCLEOTIDE SEQUENCE [LARGE SCALE GENOMIC DNA]</scope>
    <source>
        <strain evidence="2 3">ATCC BAA-412</strain>
    </source>
</reference>
<protein>
    <submittedName>
        <fullName evidence="2">Uncharacterized protein</fullName>
    </submittedName>
</protein>
<evidence type="ECO:0000256" key="1">
    <source>
        <dbReference type="SAM" id="Phobius"/>
    </source>
</evidence>
<proteinExistence type="predicted"/>
<dbReference type="AlphaFoldDB" id="R3WE15"/>
<dbReference type="PATRIC" id="fig|1158610.3.peg.885"/>
<keyword evidence="1" id="KW-1133">Transmembrane helix</keyword>
<comment type="caution">
    <text evidence="2">The sequence shown here is derived from an EMBL/GenBank/DDBJ whole genome shotgun (WGS) entry which is preliminary data.</text>
</comment>
<dbReference type="HOGENOM" id="CLU_209005_0_0_9"/>
<dbReference type="OrthoDB" id="2193994at2"/>
<keyword evidence="3" id="KW-1185">Reference proteome</keyword>
<dbReference type="Proteomes" id="UP000013785">
    <property type="component" value="Unassembled WGS sequence"/>
</dbReference>
<evidence type="ECO:0000313" key="2">
    <source>
        <dbReference type="EMBL" id="EOL46101.1"/>
    </source>
</evidence>
<dbReference type="EMBL" id="AJAT01000011">
    <property type="protein sequence ID" value="EOL46101.1"/>
    <property type="molecule type" value="Genomic_DNA"/>
</dbReference>
<dbReference type="RefSeq" id="WP_010767579.1">
    <property type="nucleotide sequence ID" value="NZ_ASWE01000002.1"/>
</dbReference>
<feature type="transmembrane region" description="Helical" evidence="1">
    <location>
        <begin position="7"/>
        <end position="27"/>
    </location>
</feature>
<keyword evidence="1" id="KW-0812">Transmembrane</keyword>
<accession>R3WE15</accession>
<gene>
    <name evidence="2" type="ORF">UC3_00907</name>
</gene>
<feature type="transmembrane region" description="Helical" evidence="1">
    <location>
        <begin position="33"/>
        <end position="57"/>
    </location>
</feature>
<name>R3WE15_9ENTE</name>
<keyword evidence="1" id="KW-0472">Membrane</keyword>
<organism evidence="2 3">
    <name type="scientific">Enterococcus phoeniculicola ATCC BAA-412</name>
    <dbReference type="NCBI Taxonomy" id="1158610"/>
    <lineage>
        <taxon>Bacteria</taxon>
        <taxon>Bacillati</taxon>
        <taxon>Bacillota</taxon>
        <taxon>Bacilli</taxon>
        <taxon>Lactobacillales</taxon>
        <taxon>Enterococcaceae</taxon>
        <taxon>Enterococcus</taxon>
    </lineage>
</organism>
<sequence length="60" mass="6900">MTFKRFFQLFICYLLSVIVGYGVISFFPEASIWVKGLLFTVIGYIVLCLPLTILTFLKSK</sequence>